<dbReference type="Pfam" id="PF00884">
    <property type="entry name" value="Sulfatase"/>
    <property type="match status" value="1"/>
</dbReference>
<dbReference type="Proteomes" id="UP001217089">
    <property type="component" value="Unassembled WGS sequence"/>
</dbReference>
<organism evidence="7 8">
    <name type="scientific">Tegillarca granosa</name>
    <name type="common">Malaysian cockle</name>
    <name type="synonym">Anadara granosa</name>
    <dbReference type="NCBI Taxonomy" id="220873"/>
    <lineage>
        <taxon>Eukaryota</taxon>
        <taxon>Metazoa</taxon>
        <taxon>Spiralia</taxon>
        <taxon>Lophotrochozoa</taxon>
        <taxon>Mollusca</taxon>
        <taxon>Bivalvia</taxon>
        <taxon>Autobranchia</taxon>
        <taxon>Pteriomorphia</taxon>
        <taxon>Arcoida</taxon>
        <taxon>Arcoidea</taxon>
        <taxon>Arcidae</taxon>
        <taxon>Tegillarca</taxon>
    </lineage>
</organism>
<sequence>MSYRPLLQYVSAPLCCPSRSSILTGKYVHNHGAVNNSVNGNCSSLNWQTNQEIKAFPVYLQSQGYTTFFAGKYLNQYGFPKVGGVRHVPPGWKWWMGLVGNSVYYDYILSVNGSYELHGHRYPQDYLTDVINKRASEFLNLQSVDSGPFFMMLSTPACHFPFTAAPQYKQNYTSAVAPRNGSFNVHAKDKHWLLRQTVTPMPNKTLSFIDNTFKHRWQTLLSVDDMVENVINLLQEKGLINNTYIIFSSDNGYHLGQFSLPNDKRQLYEFDVRVPLMIRGPGIKPGTYSEDIVMNIDLAPTFVNMSGLPVPPQMDGTTILPILHGVSNTSSRSILVEHQGEHTKFVLGCPQYKNQRMAN</sequence>
<evidence type="ECO:0000313" key="8">
    <source>
        <dbReference type="Proteomes" id="UP001217089"/>
    </source>
</evidence>
<dbReference type="PANTHER" id="PTHR43108">
    <property type="entry name" value="N-ACETYLGLUCOSAMINE-6-SULFATASE FAMILY MEMBER"/>
    <property type="match status" value="1"/>
</dbReference>
<evidence type="ECO:0000256" key="1">
    <source>
        <dbReference type="ARBA" id="ARBA00001913"/>
    </source>
</evidence>
<gene>
    <name evidence="7" type="ORF">KUTeg_023647</name>
</gene>
<comment type="similarity">
    <text evidence="2">Belongs to the sulfatase family.</text>
</comment>
<evidence type="ECO:0000256" key="5">
    <source>
        <dbReference type="ARBA" id="ARBA00023180"/>
    </source>
</evidence>
<comment type="caution">
    <text evidence="7">The sequence shown here is derived from an EMBL/GenBank/DDBJ whole genome shotgun (WGS) entry which is preliminary data.</text>
</comment>
<dbReference type="InterPro" id="IPR024607">
    <property type="entry name" value="Sulfatase_CS"/>
</dbReference>
<name>A0ABQ9E2S9_TEGGR</name>
<dbReference type="InterPro" id="IPR001763">
    <property type="entry name" value="Rhodanese-like_dom"/>
</dbReference>
<dbReference type="PANTHER" id="PTHR43108:SF8">
    <property type="entry name" value="SD21168P"/>
    <property type="match status" value="1"/>
</dbReference>
<comment type="cofactor">
    <cofactor evidence="1">
        <name>Ca(2+)</name>
        <dbReference type="ChEBI" id="CHEBI:29108"/>
    </cofactor>
</comment>
<dbReference type="EMBL" id="JARBDR010000921">
    <property type="protein sequence ID" value="KAJ8299587.1"/>
    <property type="molecule type" value="Genomic_DNA"/>
</dbReference>
<reference evidence="7 8" key="1">
    <citation type="submission" date="2022-12" db="EMBL/GenBank/DDBJ databases">
        <title>Chromosome-level genome of Tegillarca granosa.</title>
        <authorList>
            <person name="Kim J."/>
        </authorList>
    </citation>
    <scope>NUCLEOTIDE SEQUENCE [LARGE SCALE GENOMIC DNA]</scope>
    <source>
        <strain evidence="7">Teg-2019</strain>
        <tissue evidence="7">Adductor muscle</tissue>
    </source>
</reference>
<dbReference type="CDD" id="cd16147">
    <property type="entry name" value="G6S"/>
    <property type="match status" value="1"/>
</dbReference>
<keyword evidence="8" id="KW-1185">Reference proteome</keyword>
<accession>A0ABQ9E2S9</accession>
<keyword evidence="3" id="KW-0732">Signal</keyword>
<feature type="domain" description="Rhodanese" evidence="6">
    <location>
        <begin position="58"/>
        <end position="104"/>
    </location>
</feature>
<evidence type="ECO:0000313" key="7">
    <source>
        <dbReference type="EMBL" id="KAJ8299587.1"/>
    </source>
</evidence>
<dbReference type="InterPro" id="IPR017850">
    <property type="entry name" value="Alkaline_phosphatase_core_sf"/>
</dbReference>
<evidence type="ECO:0000256" key="4">
    <source>
        <dbReference type="ARBA" id="ARBA00022801"/>
    </source>
</evidence>
<dbReference type="PROSITE" id="PS00149">
    <property type="entry name" value="SULFATASE_2"/>
    <property type="match status" value="1"/>
</dbReference>
<keyword evidence="4" id="KW-0378">Hydrolase</keyword>
<dbReference type="Gene3D" id="3.40.720.10">
    <property type="entry name" value="Alkaline Phosphatase, subunit A"/>
    <property type="match status" value="1"/>
</dbReference>
<keyword evidence="5" id="KW-0325">Glycoprotein</keyword>
<dbReference type="PROSITE" id="PS50206">
    <property type="entry name" value="RHODANESE_3"/>
    <property type="match status" value="1"/>
</dbReference>
<dbReference type="InterPro" id="IPR000917">
    <property type="entry name" value="Sulfatase_N"/>
</dbReference>
<evidence type="ECO:0000259" key="6">
    <source>
        <dbReference type="PROSITE" id="PS50206"/>
    </source>
</evidence>
<dbReference type="SUPFAM" id="SSF53649">
    <property type="entry name" value="Alkaline phosphatase-like"/>
    <property type="match status" value="1"/>
</dbReference>
<evidence type="ECO:0000256" key="3">
    <source>
        <dbReference type="ARBA" id="ARBA00022729"/>
    </source>
</evidence>
<protein>
    <recommendedName>
        <fullName evidence="6">Rhodanese domain-containing protein</fullName>
    </recommendedName>
</protein>
<dbReference type="PROSITE" id="PS00523">
    <property type="entry name" value="SULFATASE_1"/>
    <property type="match status" value="1"/>
</dbReference>
<proteinExistence type="inferred from homology"/>
<evidence type="ECO:0000256" key="2">
    <source>
        <dbReference type="ARBA" id="ARBA00008779"/>
    </source>
</evidence>